<keyword evidence="2 4" id="KW-0479">Metal-binding</keyword>
<accession>A0A1Z3U516</accession>
<dbReference type="SUPFAM" id="SSF46626">
    <property type="entry name" value="Cytochrome c"/>
    <property type="match status" value="1"/>
</dbReference>
<dbReference type="Gene3D" id="1.10.760.10">
    <property type="entry name" value="Cytochrome c-like domain"/>
    <property type="match status" value="1"/>
</dbReference>
<proteinExistence type="predicted"/>
<evidence type="ECO:0000259" key="5">
    <source>
        <dbReference type="PROSITE" id="PS51007"/>
    </source>
</evidence>
<evidence type="ECO:0000256" key="4">
    <source>
        <dbReference type="PROSITE-ProRule" id="PRU00433"/>
    </source>
</evidence>
<dbReference type="Proteomes" id="UP000197050">
    <property type="component" value="Chromosome"/>
</dbReference>
<dbReference type="InterPro" id="IPR036909">
    <property type="entry name" value="Cyt_c-like_dom_sf"/>
</dbReference>
<gene>
    <name evidence="6" type="ORF">CEP68_01825</name>
</gene>
<dbReference type="KEGG" id="bvc:CEP68_01825"/>
<dbReference type="GO" id="GO:0016829">
    <property type="term" value="F:lyase activity"/>
    <property type="evidence" value="ECO:0007669"/>
    <property type="project" value="UniProtKB-KW"/>
</dbReference>
<evidence type="ECO:0000313" key="6">
    <source>
        <dbReference type="EMBL" id="ASE38345.1"/>
    </source>
</evidence>
<dbReference type="GO" id="GO:0046872">
    <property type="term" value="F:metal ion binding"/>
    <property type="evidence" value="ECO:0007669"/>
    <property type="project" value="UniProtKB-KW"/>
</dbReference>
<evidence type="ECO:0000256" key="2">
    <source>
        <dbReference type="ARBA" id="ARBA00022723"/>
    </source>
</evidence>
<dbReference type="AlphaFoldDB" id="A0A1Z3U516"/>
<feature type="domain" description="Cytochrome c" evidence="5">
    <location>
        <begin position="51"/>
        <end position="132"/>
    </location>
</feature>
<keyword evidence="6" id="KW-0456">Lyase</keyword>
<dbReference type="GO" id="GO:0020037">
    <property type="term" value="F:heme binding"/>
    <property type="evidence" value="ECO:0007669"/>
    <property type="project" value="InterPro"/>
</dbReference>
<organism evidence="6 7">
    <name type="scientific">Brevundimonas vesicularis</name>
    <name type="common">Pseudomonas vesicularis</name>
    <dbReference type="NCBI Taxonomy" id="41276"/>
    <lineage>
        <taxon>Bacteria</taxon>
        <taxon>Pseudomonadati</taxon>
        <taxon>Pseudomonadota</taxon>
        <taxon>Alphaproteobacteria</taxon>
        <taxon>Caulobacterales</taxon>
        <taxon>Caulobacteraceae</taxon>
        <taxon>Brevundimonas</taxon>
    </lineage>
</organism>
<keyword evidence="1 4" id="KW-0349">Heme</keyword>
<protein>
    <submittedName>
        <fullName evidence="6">Cystathionine beta-lyase</fullName>
    </submittedName>
</protein>
<evidence type="ECO:0000313" key="7">
    <source>
        <dbReference type="Proteomes" id="UP000197050"/>
    </source>
</evidence>
<dbReference type="PROSITE" id="PS51007">
    <property type="entry name" value="CYTC"/>
    <property type="match status" value="1"/>
</dbReference>
<dbReference type="GO" id="GO:0009055">
    <property type="term" value="F:electron transfer activity"/>
    <property type="evidence" value="ECO:0007669"/>
    <property type="project" value="InterPro"/>
</dbReference>
<dbReference type="EMBL" id="CP022048">
    <property type="protein sequence ID" value="ASE38345.1"/>
    <property type="molecule type" value="Genomic_DNA"/>
</dbReference>
<evidence type="ECO:0000256" key="1">
    <source>
        <dbReference type="ARBA" id="ARBA00022617"/>
    </source>
</evidence>
<dbReference type="InterPro" id="IPR009056">
    <property type="entry name" value="Cyt_c-like_dom"/>
</dbReference>
<sequence>MGGLAPARSPPMKRLVLFAALVALGGCKSLDVEAPDRRADGDQIGLFGDALATARGAAYAQAKCAGCHSVGRTGASPNEAAPRLRALSLSYPIEDLAEAFAEGIDTAHPAMPEFVMSSRENADLIAYLKSIQSSASP</sequence>
<keyword evidence="3 4" id="KW-0408">Iron</keyword>
<name>A0A1Z3U516_BREVE</name>
<reference evidence="7" key="1">
    <citation type="submission" date="2017-06" db="EMBL/GenBank/DDBJ databases">
        <title>FDA dAtabase for Regulatory Grade micrObial Sequences (FDA-ARGOS): Supporting development and validation of Infectious Disease Dx tests.</title>
        <authorList>
            <person name="Minogue T."/>
            <person name="Wolcott M."/>
            <person name="Wasieloski L."/>
            <person name="Aguilar W."/>
            <person name="Moore D."/>
            <person name="Tallon L."/>
            <person name="Sadzewicz L."/>
            <person name="Sengamalay N."/>
            <person name="Ott S."/>
            <person name="Godinez A."/>
            <person name="Nagaraj S."/>
            <person name="Nadendla S."/>
            <person name="Geyer C."/>
            <person name="Sichtig H."/>
        </authorList>
    </citation>
    <scope>NUCLEOTIDE SEQUENCE [LARGE SCALE GENOMIC DNA]</scope>
    <source>
        <strain evidence="7">FDAARGOS_289</strain>
    </source>
</reference>
<evidence type="ECO:0000256" key="3">
    <source>
        <dbReference type="ARBA" id="ARBA00023004"/>
    </source>
</evidence>
<dbReference type="Pfam" id="PF00034">
    <property type="entry name" value="Cytochrom_C"/>
    <property type="match status" value="1"/>
</dbReference>